<dbReference type="EMBL" id="ML987191">
    <property type="protein sequence ID" value="KAF2253211.1"/>
    <property type="molecule type" value="Genomic_DNA"/>
</dbReference>
<dbReference type="InterPro" id="IPR001810">
    <property type="entry name" value="F-box_dom"/>
</dbReference>
<dbReference type="Proteomes" id="UP000800094">
    <property type="component" value="Unassembled WGS sequence"/>
</dbReference>
<dbReference type="AlphaFoldDB" id="A0A6A6IRU9"/>
<proteinExistence type="predicted"/>
<reference evidence="3" key="1">
    <citation type="journal article" date="2020" name="Stud. Mycol.">
        <title>101 Dothideomycetes genomes: a test case for predicting lifestyles and emergence of pathogens.</title>
        <authorList>
            <person name="Haridas S."/>
            <person name="Albert R."/>
            <person name="Binder M."/>
            <person name="Bloem J."/>
            <person name="Labutti K."/>
            <person name="Salamov A."/>
            <person name="Andreopoulos B."/>
            <person name="Baker S."/>
            <person name="Barry K."/>
            <person name="Bills G."/>
            <person name="Bluhm B."/>
            <person name="Cannon C."/>
            <person name="Castanera R."/>
            <person name="Culley D."/>
            <person name="Daum C."/>
            <person name="Ezra D."/>
            <person name="Gonzalez J."/>
            <person name="Henrissat B."/>
            <person name="Kuo A."/>
            <person name="Liang C."/>
            <person name="Lipzen A."/>
            <person name="Lutzoni F."/>
            <person name="Magnuson J."/>
            <person name="Mondo S."/>
            <person name="Nolan M."/>
            <person name="Ohm R."/>
            <person name="Pangilinan J."/>
            <person name="Park H.-J."/>
            <person name="Ramirez L."/>
            <person name="Alfaro M."/>
            <person name="Sun H."/>
            <person name="Tritt A."/>
            <person name="Yoshinaga Y."/>
            <person name="Zwiers L.-H."/>
            <person name="Turgeon B."/>
            <person name="Goodwin S."/>
            <person name="Spatafora J."/>
            <person name="Crous P."/>
            <person name="Grigoriev I."/>
        </authorList>
    </citation>
    <scope>NUCLEOTIDE SEQUENCE</scope>
    <source>
        <strain evidence="3">CBS 122368</strain>
    </source>
</reference>
<dbReference type="SUPFAM" id="SSF81383">
    <property type="entry name" value="F-box domain"/>
    <property type="match status" value="1"/>
</dbReference>
<evidence type="ECO:0000259" key="2">
    <source>
        <dbReference type="PROSITE" id="PS50181"/>
    </source>
</evidence>
<protein>
    <recommendedName>
        <fullName evidence="2">F-box domain-containing protein</fullName>
    </recommendedName>
</protein>
<dbReference type="InterPro" id="IPR032675">
    <property type="entry name" value="LRR_dom_sf"/>
</dbReference>
<feature type="region of interest" description="Disordered" evidence="1">
    <location>
        <begin position="230"/>
        <end position="250"/>
    </location>
</feature>
<feature type="domain" description="F-box" evidence="2">
    <location>
        <begin position="2"/>
        <end position="47"/>
    </location>
</feature>
<accession>A0A6A6IRU9</accession>
<dbReference type="CDD" id="cd09917">
    <property type="entry name" value="F-box_SF"/>
    <property type="match status" value="1"/>
</dbReference>
<name>A0A6A6IRU9_9PLEO</name>
<dbReference type="PROSITE" id="PS50181">
    <property type="entry name" value="FBOX"/>
    <property type="match status" value="1"/>
</dbReference>
<dbReference type="OrthoDB" id="3927840at2759"/>
<evidence type="ECO:0000313" key="3">
    <source>
        <dbReference type="EMBL" id="KAF2253211.1"/>
    </source>
</evidence>
<evidence type="ECO:0000256" key="1">
    <source>
        <dbReference type="SAM" id="MobiDB-lite"/>
    </source>
</evidence>
<sequence>MTSSLDAFPAELFLEVVKYLTHHDLAQLMRVSHRLHQLIEPVVWTKIELHRFSFHEDNALVQLRQGEAALQRPYRRPANLLNRRETYWVDNLDRDQDVASTLFLNLFCQKTLVDRHRAEHLAGLVRWLCVPVNGWNANLGQGSNADKLDPWNALATLKNLEYLEISALWKSPDEVEPFKGGAQPLSKLQTLKLRGYIPAEFVRYACANPSTITELQLAILDAPIGSILCRERPNPPPPADPEDDEPEDFDQEVVAPRPLACLTPEIISQFTSLTHLYLCRPCDGPEPAEGYTDICDIYTSIKSDTRALKEWASLIRSTRSHLSQLTLDQRPVGNSTEPDATENAEFLEEYCNGPGYLRFVELVLPALLEDADWPALRRIRLFGFENETPGEKSHDLVGRLKEWFGDGVDVVNGRGRRIIMEDDTGEVQSGGDALDTCNSFDEEDEGETPLWQIREGSAWGDWSFGSVPRLA</sequence>
<feature type="compositionally biased region" description="Acidic residues" evidence="1">
    <location>
        <begin position="240"/>
        <end position="250"/>
    </location>
</feature>
<organism evidence="3 4">
    <name type="scientific">Trematosphaeria pertusa</name>
    <dbReference type="NCBI Taxonomy" id="390896"/>
    <lineage>
        <taxon>Eukaryota</taxon>
        <taxon>Fungi</taxon>
        <taxon>Dikarya</taxon>
        <taxon>Ascomycota</taxon>
        <taxon>Pezizomycotina</taxon>
        <taxon>Dothideomycetes</taxon>
        <taxon>Pleosporomycetidae</taxon>
        <taxon>Pleosporales</taxon>
        <taxon>Massarineae</taxon>
        <taxon>Trematosphaeriaceae</taxon>
        <taxon>Trematosphaeria</taxon>
    </lineage>
</organism>
<dbReference type="Gene3D" id="3.80.10.10">
    <property type="entry name" value="Ribonuclease Inhibitor"/>
    <property type="match status" value="1"/>
</dbReference>
<keyword evidence="4" id="KW-1185">Reference proteome</keyword>
<dbReference type="RefSeq" id="XP_033688215.1">
    <property type="nucleotide sequence ID" value="XM_033828109.1"/>
</dbReference>
<gene>
    <name evidence="3" type="ORF">BU26DRAFT_515585</name>
</gene>
<dbReference type="GeneID" id="54581439"/>
<dbReference type="InterPro" id="IPR036047">
    <property type="entry name" value="F-box-like_dom_sf"/>
</dbReference>
<evidence type="ECO:0000313" key="4">
    <source>
        <dbReference type="Proteomes" id="UP000800094"/>
    </source>
</evidence>
<dbReference type="Pfam" id="PF12937">
    <property type="entry name" value="F-box-like"/>
    <property type="match status" value="1"/>
</dbReference>